<feature type="transmembrane region" description="Helical" evidence="1">
    <location>
        <begin position="216"/>
        <end position="234"/>
    </location>
</feature>
<keyword evidence="1" id="KW-0812">Transmembrane</keyword>
<evidence type="ECO:0000313" key="3">
    <source>
        <dbReference type="Proteomes" id="UP001596978"/>
    </source>
</evidence>
<dbReference type="SUPFAM" id="SSF48452">
    <property type="entry name" value="TPR-like"/>
    <property type="match status" value="1"/>
</dbReference>
<comment type="caution">
    <text evidence="2">The sequence shown here is derived from an EMBL/GenBank/DDBJ whole genome shotgun (WGS) entry which is preliminary data.</text>
</comment>
<evidence type="ECO:0000256" key="1">
    <source>
        <dbReference type="SAM" id="Phobius"/>
    </source>
</evidence>
<feature type="transmembrane region" description="Helical" evidence="1">
    <location>
        <begin position="442"/>
        <end position="459"/>
    </location>
</feature>
<gene>
    <name evidence="2" type="ORF">ACFQ1M_08955</name>
</gene>
<sequence length="718" mass="83264">MKIIRNTISSYYGMVAMVIVLIYLLGILFSECLWGVHFLAFLPIGIKLTIPLIAIASIFLSGSERLQETIQKWCKMPLLRYRNVVLVGATYGLLFYAFPIAQDYYGNARSFIPFSEQIATSFPKNFVADLFVFELDNDKTRWTFFKLVTASSYLFDITHEKAFRLLNAFFGCSFIIIWLWTVLYFVKTRIWQIILMLTGSTAPFLMVYFGHLESYGFIFLLTLIWLLTLVKIVQTKNKKLFWLLPILLLIALRFHLLMLLFVPSLLLTAFLIFSPKANWTKKVISLKGIGLGILLPAIIFGLYGYFFVFEDHIDPMILENDTPAIDRLFLPLFAPEAPLDKYTLLSWNHILDLFNTFFYWSPVLLFLIAVLFKSRKKIDWKSPTLLLLGLSFVLFMMLLIVINPLLSLPMDWDLFCFPAIIMLVILLHIFSQLRDESIAVKILPICLGLSILSLPVFIVKSSLTMHSYRMERVATHVYKTYYQHSDAYMLKALQMIPNDHALYEQRKEALLERLKPIAVEGNDKKYAYLLLDDGVNALLRNDHEKATIILEEADHYFPNDSLILKYLNEALLLRGKSTSKAIEHTRKEVEELIYLGLKASREMKDYPLAIALFDKAESLQPNNPDLPMYKMEVFFFEKDHKAAFNEARKLVKLKHPSEKQSLRFGIHCALEAAMYSEAEQYSASYLEKWPEDRLIAAVYRRLRENEEVAALKFLFSRS</sequence>
<feature type="transmembrane region" description="Helical" evidence="1">
    <location>
        <begin position="285"/>
        <end position="306"/>
    </location>
</feature>
<dbReference type="EMBL" id="JBHTJH010000005">
    <property type="protein sequence ID" value="MFD0862338.1"/>
    <property type="molecule type" value="Genomic_DNA"/>
</dbReference>
<feature type="transmembrane region" description="Helical" evidence="1">
    <location>
        <begin position="165"/>
        <end position="184"/>
    </location>
</feature>
<proteinExistence type="predicted"/>
<dbReference type="RefSeq" id="WP_386407132.1">
    <property type="nucleotide sequence ID" value="NZ_JBHTJH010000005.1"/>
</dbReference>
<organism evidence="2 3">
    <name type="scientific">Sungkyunkwania multivorans</name>
    <dbReference type="NCBI Taxonomy" id="1173618"/>
    <lineage>
        <taxon>Bacteria</taxon>
        <taxon>Pseudomonadati</taxon>
        <taxon>Bacteroidota</taxon>
        <taxon>Flavobacteriia</taxon>
        <taxon>Flavobacteriales</taxon>
        <taxon>Flavobacteriaceae</taxon>
        <taxon>Sungkyunkwania</taxon>
    </lineage>
</organism>
<keyword evidence="1" id="KW-1133">Transmembrane helix</keyword>
<name>A0ABW3D0H8_9FLAO</name>
<dbReference type="InterPro" id="IPR011990">
    <property type="entry name" value="TPR-like_helical_dom_sf"/>
</dbReference>
<feature type="transmembrane region" description="Helical" evidence="1">
    <location>
        <begin position="12"/>
        <end position="30"/>
    </location>
</feature>
<keyword evidence="1" id="KW-0472">Membrane</keyword>
<feature type="transmembrane region" description="Helical" evidence="1">
    <location>
        <begin position="36"/>
        <end position="60"/>
    </location>
</feature>
<evidence type="ECO:0000313" key="2">
    <source>
        <dbReference type="EMBL" id="MFD0862338.1"/>
    </source>
</evidence>
<feature type="transmembrane region" description="Helical" evidence="1">
    <location>
        <begin position="240"/>
        <end position="273"/>
    </location>
</feature>
<dbReference type="Proteomes" id="UP001596978">
    <property type="component" value="Unassembled WGS sequence"/>
</dbReference>
<keyword evidence="3" id="KW-1185">Reference proteome</keyword>
<reference evidence="3" key="1">
    <citation type="journal article" date="2019" name="Int. J. Syst. Evol. Microbiol.">
        <title>The Global Catalogue of Microorganisms (GCM) 10K type strain sequencing project: providing services to taxonomists for standard genome sequencing and annotation.</title>
        <authorList>
            <consortium name="The Broad Institute Genomics Platform"/>
            <consortium name="The Broad Institute Genome Sequencing Center for Infectious Disease"/>
            <person name="Wu L."/>
            <person name="Ma J."/>
        </authorList>
    </citation>
    <scope>NUCLEOTIDE SEQUENCE [LARGE SCALE GENOMIC DNA]</scope>
    <source>
        <strain evidence="3">CCUG 62952</strain>
    </source>
</reference>
<dbReference type="Gene3D" id="1.25.40.10">
    <property type="entry name" value="Tetratricopeptide repeat domain"/>
    <property type="match status" value="1"/>
</dbReference>
<feature type="transmembrane region" description="Helical" evidence="1">
    <location>
        <begin position="384"/>
        <end position="406"/>
    </location>
</feature>
<protein>
    <submittedName>
        <fullName evidence="2">Tetratricopeptide repeat protein</fullName>
    </submittedName>
</protein>
<feature type="transmembrane region" description="Helical" evidence="1">
    <location>
        <begin position="412"/>
        <end position="430"/>
    </location>
</feature>
<accession>A0ABW3D0H8</accession>
<feature type="transmembrane region" description="Helical" evidence="1">
    <location>
        <begin position="81"/>
        <end position="101"/>
    </location>
</feature>
<feature type="transmembrane region" description="Helical" evidence="1">
    <location>
        <begin position="353"/>
        <end position="372"/>
    </location>
</feature>